<evidence type="ECO:0000313" key="2">
    <source>
        <dbReference type="EMBL" id="CAD7700287.1"/>
    </source>
</evidence>
<dbReference type="Pfam" id="PF16477">
    <property type="entry name" value="DUF5054"/>
    <property type="match status" value="1"/>
</dbReference>
<protein>
    <recommendedName>
        <fullName evidence="4">Glycoside hydrolase family 38 N-terminal domain-containing protein</fullName>
    </recommendedName>
</protein>
<dbReference type="EMBL" id="CAJHUC010001212">
    <property type="protein sequence ID" value="CAD7700287.1"/>
    <property type="molecule type" value="Genomic_DNA"/>
</dbReference>
<name>A0A8S1IYK4_9CHLO</name>
<gene>
    <name evidence="2" type="ORF">OSTQU699_LOCUS5646</name>
</gene>
<organism evidence="2 3">
    <name type="scientific">Ostreobium quekettii</name>
    <dbReference type="NCBI Taxonomy" id="121088"/>
    <lineage>
        <taxon>Eukaryota</taxon>
        <taxon>Viridiplantae</taxon>
        <taxon>Chlorophyta</taxon>
        <taxon>core chlorophytes</taxon>
        <taxon>Ulvophyceae</taxon>
        <taxon>TCBD clade</taxon>
        <taxon>Bryopsidales</taxon>
        <taxon>Ostreobineae</taxon>
        <taxon>Ostreobiaceae</taxon>
        <taxon>Ostreobium</taxon>
    </lineage>
</organism>
<dbReference type="InterPro" id="IPR032482">
    <property type="entry name" value="DUF5054"/>
</dbReference>
<evidence type="ECO:0008006" key="4">
    <source>
        <dbReference type="Google" id="ProtNLM"/>
    </source>
</evidence>
<proteinExistence type="predicted"/>
<sequence>MLQSRKSLGPEPDRATPSSAPRSPPCPATGLASMHGSHRLEWPALALLLCLTALWGRSAAAGRPPPGDLTDEQRAAVETVYLVSSCHLDVGFKDSAANITNLYFDQFFPDAVRTSARLRALGGEERLVFLTHSYLVSLYLSCPPGMGLHCPNMTARDAFLQAVVRGDVTWHAFPFNAQLEVYDESLADFGFAMTHELDDAWSRRRKTTMSQRDVPGTTRSAIRIMARNGVQALTVGVNKASMPPAVGPAFVWRDPGTGEEVLAMWHPHGYGNVLKDGIDSVVAVPGLPVALAFAIRGDNSGPPSIENVTSTYAVIKDLFPNARIVASGYDEFVERLEMHKSQLPVFTGEIGDTWIHGAASDPLKTAEFREVQRQRAACLGTGACSLGDPRVRNFSRLLMKYGEHTWGKDVKTFFNDTDHWSNAAFDGGRGLPNATHMVASWVEQRDWALKYALEALRDHPLRRKVARGLRDLRPGGRPAVDGKRQGRAVVECGAFRVAVDEETMSVVSLVDARGPVPVEYAGEDHPLGRFVYQSFSSDDFAAFLTEYFYIQDASWAWLDFDKTGLGGASVHQEAYPRMGAWSVGQRGSGSSAVCVLRCSGRMPDSLVHDYGAPAEVGLEISVPIGSRPDEEVRLGIAVSVFNKTTTRLPESLSVFFRPSPEAVAPDSMVVSKLGEPVSVLDVVKNGSTHVHGSDGGVMYTRGRRLAVASLDTNLVTVGGTNAFPTPVGPPDPSAGFGFNIYNNIWCTNYIMWYPYLPRDGSQRYRMVMTIPPATEGAQSEVR</sequence>
<dbReference type="Proteomes" id="UP000708148">
    <property type="component" value="Unassembled WGS sequence"/>
</dbReference>
<accession>A0A8S1IYK4</accession>
<evidence type="ECO:0000313" key="3">
    <source>
        <dbReference type="Proteomes" id="UP000708148"/>
    </source>
</evidence>
<dbReference type="AlphaFoldDB" id="A0A8S1IYK4"/>
<comment type="caution">
    <text evidence="2">The sequence shown here is derived from an EMBL/GenBank/DDBJ whole genome shotgun (WGS) entry which is preliminary data.</text>
</comment>
<dbReference type="CDD" id="cd10791">
    <property type="entry name" value="GH38N_AMII_like_1"/>
    <property type="match status" value="1"/>
</dbReference>
<dbReference type="OrthoDB" id="197879at2759"/>
<feature type="region of interest" description="Disordered" evidence="1">
    <location>
        <begin position="1"/>
        <end position="30"/>
    </location>
</feature>
<evidence type="ECO:0000256" key="1">
    <source>
        <dbReference type="SAM" id="MobiDB-lite"/>
    </source>
</evidence>
<keyword evidence="3" id="KW-1185">Reference proteome</keyword>
<reference evidence="2" key="1">
    <citation type="submission" date="2020-12" db="EMBL/GenBank/DDBJ databases">
        <authorList>
            <person name="Iha C."/>
        </authorList>
    </citation>
    <scope>NUCLEOTIDE SEQUENCE</scope>
</reference>